<organism evidence="3 4">
    <name type="scientific">Tunturiibacter empetritectus</name>
    <dbReference type="NCBI Taxonomy" id="3069691"/>
    <lineage>
        <taxon>Bacteria</taxon>
        <taxon>Pseudomonadati</taxon>
        <taxon>Acidobacteriota</taxon>
        <taxon>Terriglobia</taxon>
        <taxon>Terriglobales</taxon>
        <taxon>Acidobacteriaceae</taxon>
        <taxon>Tunturiibacter</taxon>
    </lineage>
</organism>
<dbReference type="InterPro" id="IPR036291">
    <property type="entry name" value="NAD(P)-bd_dom_sf"/>
</dbReference>
<dbReference type="GO" id="GO:0000166">
    <property type="term" value="F:nucleotide binding"/>
    <property type="evidence" value="ECO:0007669"/>
    <property type="project" value="InterPro"/>
</dbReference>
<dbReference type="SUPFAM" id="SSF55347">
    <property type="entry name" value="Glyceraldehyde-3-phosphate dehydrogenase-like, C-terminal domain"/>
    <property type="match status" value="1"/>
</dbReference>
<dbReference type="InterPro" id="IPR006311">
    <property type="entry name" value="TAT_signal"/>
</dbReference>
<protein>
    <submittedName>
        <fullName evidence="3">Dehydrogenase</fullName>
    </submittedName>
</protein>
<name>A0A7W8IIV2_9BACT</name>
<evidence type="ECO:0000259" key="2">
    <source>
        <dbReference type="Pfam" id="PF01408"/>
    </source>
</evidence>
<accession>A0A7W8IIV2</accession>
<dbReference type="InterPro" id="IPR000683">
    <property type="entry name" value="Gfo/Idh/MocA-like_OxRdtase_N"/>
</dbReference>
<dbReference type="PANTHER" id="PTHR43818:SF11">
    <property type="entry name" value="BCDNA.GH03377"/>
    <property type="match status" value="1"/>
</dbReference>
<evidence type="ECO:0000313" key="3">
    <source>
        <dbReference type="EMBL" id="MBB5317857.1"/>
    </source>
</evidence>
<sequence length="442" mass="48423">MSEFSRRRFLQTGSGLAMAAALPGVSPGAVVLGQEQAQPVANGDRVRFASIGVGIQGSQLLRNAVSLPQAQCVAACDLYDGRHTLAKEIAGPNIKTTRRYQEILEDKNIEAVIVAVPDHWHKQITVDAIRAGKDVHCEKPMSHTIAEGEEMVEVVKGSKNFVQVGSQRVSSKVFAKAKELYDSGAIGEVHQVELQLGRNSPGGAWVYPPPLDLSPETLDWATWEGTAPKKAFDPIAFARWRAFHEYGTGMAGDLMVHLLSGMQFVTGINAIPDRAYSIGGIYRWKDGRNMPDLMVTEFEYGDVAVTVRLTLGTETPEVTRVMGPKGVIEISNSNTVTLIPQLGVDRSPAYGINGFPAAMHAQYEKQWHAEHDAFLAEHPLDDTMMWKGPSWDDLRPHLATFFDAVRSRKPVAEDVVFGHHAAAACHMANASYFEKKVILKKA</sequence>
<dbReference type="PROSITE" id="PS51318">
    <property type="entry name" value="TAT"/>
    <property type="match status" value="1"/>
</dbReference>
<dbReference type="Proteomes" id="UP000568106">
    <property type="component" value="Unassembled WGS sequence"/>
</dbReference>
<evidence type="ECO:0000313" key="4">
    <source>
        <dbReference type="Proteomes" id="UP000568106"/>
    </source>
</evidence>
<dbReference type="Gene3D" id="3.40.50.720">
    <property type="entry name" value="NAD(P)-binding Rossmann-like Domain"/>
    <property type="match status" value="1"/>
</dbReference>
<keyword evidence="4" id="KW-1185">Reference proteome</keyword>
<reference evidence="3" key="1">
    <citation type="submission" date="2020-08" db="EMBL/GenBank/DDBJ databases">
        <title>Genomic Encyclopedia of Type Strains, Phase IV (KMG-V): Genome sequencing to study the core and pangenomes of soil and plant-associated prokaryotes.</title>
        <authorList>
            <person name="Whitman W."/>
        </authorList>
    </citation>
    <scope>NUCLEOTIDE SEQUENCE [LARGE SCALE GENOMIC DNA]</scope>
    <source>
        <strain evidence="3">M8UP27</strain>
    </source>
</reference>
<dbReference type="Gene3D" id="3.30.360.10">
    <property type="entry name" value="Dihydrodipicolinate Reductase, domain 2"/>
    <property type="match status" value="1"/>
</dbReference>
<keyword evidence="1" id="KW-0560">Oxidoreductase</keyword>
<dbReference type="EMBL" id="JACHDY010000003">
    <property type="protein sequence ID" value="MBB5317857.1"/>
    <property type="molecule type" value="Genomic_DNA"/>
</dbReference>
<dbReference type="GO" id="GO:0016491">
    <property type="term" value="F:oxidoreductase activity"/>
    <property type="evidence" value="ECO:0007669"/>
    <property type="project" value="UniProtKB-KW"/>
</dbReference>
<dbReference type="Pfam" id="PF01408">
    <property type="entry name" value="GFO_IDH_MocA"/>
    <property type="match status" value="1"/>
</dbReference>
<comment type="caution">
    <text evidence="3">The sequence shown here is derived from an EMBL/GenBank/DDBJ whole genome shotgun (WGS) entry which is preliminary data.</text>
</comment>
<dbReference type="PANTHER" id="PTHR43818">
    <property type="entry name" value="BCDNA.GH03377"/>
    <property type="match status" value="1"/>
</dbReference>
<gene>
    <name evidence="3" type="ORF">HDF09_002543</name>
</gene>
<dbReference type="InterPro" id="IPR050463">
    <property type="entry name" value="Gfo/Idh/MocA_oxidrdct_glycsds"/>
</dbReference>
<evidence type="ECO:0000256" key="1">
    <source>
        <dbReference type="ARBA" id="ARBA00023002"/>
    </source>
</evidence>
<dbReference type="SUPFAM" id="SSF51735">
    <property type="entry name" value="NAD(P)-binding Rossmann-fold domains"/>
    <property type="match status" value="1"/>
</dbReference>
<dbReference type="AlphaFoldDB" id="A0A7W8IIV2"/>
<proteinExistence type="predicted"/>
<feature type="domain" description="Gfo/Idh/MocA-like oxidoreductase N-terminal" evidence="2">
    <location>
        <begin position="47"/>
        <end position="165"/>
    </location>
</feature>